<dbReference type="AlphaFoldDB" id="A0AA37RYI1"/>
<evidence type="ECO:0000256" key="1">
    <source>
        <dbReference type="SAM" id="SignalP"/>
    </source>
</evidence>
<accession>A0AA37RYI1</accession>
<evidence type="ECO:0000313" key="3">
    <source>
        <dbReference type="EMBL" id="GLP97594.1"/>
    </source>
</evidence>
<feature type="domain" description="DUF4124" evidence="2">
    <location>
        <begin position="7"/>
        <end position="53"/>
    </location>
</feature>
<comment type="caution">
    <text evidence="3">The sequence shown here is derived from an EMBL/GenBank/DDBJ whole genome shotgun (WGS) entry which is preliminary data.</text>
</comment>
<keyword evidence="4" id="KW-1185">Reference proteome</keyword>
<reference evidence="3" key="1">
    <citation type="journal article" date="2014" name="Int. J. Syst. Evol. Microbiol.">
        <title>Complete genome sequence of Corynebacterium casei LMG S-19264T (=DSM 44701T), isolated from a smear-ripened cheese.</title>
        <authorList>
            <consortium name="US DOE Joint Genome Institute (JGI-PGF)"/>
            <person name="Walter F."/>
            <person name="Albersmeier A."/>
            <person name="Kalinowski J."/>
            <person name="Ruckert C."/>
        </authorList>
    </citation>
    <scope>NUCLEOTIDE SEQUENCE</scope>
    <source>
        <strain evidence="3">NBRC 101628</strain>
    </source>
</reference>
<dbReference type="RefSeq" id="WP_095504572.1">
    <property type="nucleotide sequence ID" value="NZ_BSNC01000006.1"/>
</dbReference>
<feature type="chain" id="PRO_5041370462" description="DUF4124 domain-containing protein" evidence="1">
    <location>
        <begin position="18"/>
        <end position="174"/>
    </location>
</feature>
<proteinExistence type="predicted"/>
<dbReference type="Pfam" id="PF13511">
    <property type="entry name" value="DUF4124"/>
    <property type="match status" value="1"/>
</dbReference>
<name>A0AA37RYI1_9GAMM</name>
<reference evidence="3" key="2">
    <citation type="submission" date="2023-01" db="EMBL/GenBank/DDBJ databases">
        <title>Draft genome sequence of Paraferrimonas sedimenticola strain NBRC 101628.</title>
        <authorList>
            <person name="Sun Q."/>
            <person name="Mori K."/>
        </authorList>
    </citation>
    <scope>NUCLEOTIDE SEQUENCE</scope>
    <source>
        <strain evidence="3">NBRC 101628</strain>
    </source>
</reference>
<evidence type="ECO:0000259" key="2">
    <source>
        <dbReference type="Pfam" id="PF13511"/>
    </source>
</evidence>
<evidence type="ECO:0000313" key="4">
    <source>
        <dbReference type="Proteomes" id="UP001161422"/>
    </source>
</evidence>
<gene>
    <name evidence="3" type="ORF">GCM10007895_29010</name>
</gene>
<organism evidence="3 4">
    <name type="scientific">Paraferrimonas sedimenticola</name>
    <dbReference type="NCBI Taxonomy" id="375674"/>
    <lineage>
        <taxon>Bacteria</taxon>
        <taxon>Pseudomonadati</taxon>
        <taxon>Pseudomonadota</taxon>
        <taxon>Gammaproteobacteria</taxon>
        <taxon>Alteromonadales</taxon>
        <taxon>Ferrimonadaceae</taxon>
        <taxon>Paraferrimonas</taxon>
    </lineage>
</organism>
<dbReference type="EMBL" id="BSNC01000006">
    <property type="protein sequence ID" value="GLP97594.1"/>
    <property type="molecule type" value="Genomic_DNA"/>
</dbReference>
<dbReference type="InterPro" id="IPR025392">
    <property type="entry name" value="DUF4124"/>
</dbReference>
<feature type="signal peptide" evidence="1">
    <location>
        <begin position="1"/>
        <end position="17"/>
    </location>
</feature>
<protein>
    <recommendedName>
        <fullName evidence="2">DUF4124 domain-containing protein</fullName>
    </recommendedName>
</protein>
<keyword evidence="1" id="KW-0732">Signal</keyword>
<sequence length="174" mass="19290">MRHLLVLFAVISFASSAAVYRWVDENGKVHYSDEPEKGVKAEQIEVKEASSISVSLPKVADVKEQQPQAEPIDYKLSIRSPNNEETIRNNNGNFEVHVDIAPKLSPSHRLALYLNGKAYSVPQRNGMFRLVNIDRGEHNLSAKLIDKNGKVLASSAETKVFLHRASVISRQGAG</sequence>
<dbReference type="Proteomes" id="UP001161422">
    <property type="component" value="Unassembled WGS sequence"/>
</dbReference>